<keyword evidence="2" id="KW-0813">Transport</keyword>
<name>A0ABQ2AXL1_9MICC</name>
<accession>A0ABQ2AXL1</accession>
<keyword evidence="5" id="KW-1133">Transmembrane helix</keyword>
<evidence type="ECO:0000256" key="5">
    <source>
        <dbReference type="ARBA" id="ARBA00022989"/>
    </source>
</evidence>
<sequence length="147" mass="16292">MPGRPYHGLVFGIDAEKLFVLLIIGILVLGPDKLPEYAAKLANLIREVRRMAAGAQEQLRDELGPEFEDVDWKKFDPRQYDPRRIIREALTDTPAFSEPGIAREEKPVSAAGSQARAERLTAGQEPPLILKRPKNPVLTLCGPPTAN</sequence>
<keyword evidence="4" id="KW-0653">Protein transport</keyword>
<comment type="caution">
    <text evidence="9">The sequence shown here is derived from an EMBL/GenBank/DDBJ whole genome shotgun (WGS) entry which is preliminary data.</text>
</comment>
<evidence type="ECO:0000313" key="9">
    <source>
        <dbReference type="EMBL" id="GGI01362.1"/>
    </source>
</evidence>
<dbReference type="EMBL" id="BMFW01000033">
    <property type="protein sequence ID" value="GGI01362.1"/>
    <property type="molecule type" value="Genomic_DNA"/>
</dbReference>
<evidence type="ECO:0000313" key="10">
    <source>
        <dbReference type="Proteomes" id="UP000643279"/>
    </source>
</evidence>
<evidence type="ECO:0000256" key="2">
    <source>
        <dbReference type="ARBA" id="ARBA00022448"/>
    </source>
</evidence>
<evidence type="ECO:0000256" key="8">
    <source>
        <dbReference type="SAM" id="MobiDB-lite"/>
    </source>
</evidence>
<keyword evidence="3" id="KW-0812">Transmembrane</keyword>
<proteinExistence type="predicted"/>
<keyword evidence="10" id="KW-1185">Reference proteome</keyword>
<dbReference type="Proteomes" id="UP000643279">
    <property type="component" value="Unassembled WGS sequence"/>
</dbReference>
<evidence type="ECO:0000256" key="7">
    <source>
        <dbReference type="ARBA" id="ARBA00023136"/>
    </source>
</evidence>
<protein>
    <submittedName>
        <fullName evidence="9">Translocase</fullName>
    </submittedName>
</protein>
<keyword evidence="7" id="KW-0472">Membrane</keyword>
<dbReference type="InterPro" id="IPR003369">
    <property type="entry name" value="TatA/B/E"/>
</dbReference>
<reference evidence="10" key="1">
    <citation type="journal article" date="2019" name="Int. J. Syst. Evol. Microbiol.">
        <title>The Global Catalogue of Microorganisms (GCM) 10K type strain sequencing project: providing services to taxonomists for standard genome sequencing and annotation.</title>
        <authorList>
            <consortium name="The Broad Institute Genomics Platform"/>
            <consortium name="The Broad Institute Genome Sequencing Center for Infectious Disease"/>
            <person name="Wu L."/>
            <person name="Ma J."/>
        </authorList>
    </citation>
    <scope>NUCLEOTIDE SEQUENCE [LARGE SCALE GENOMIC DNA]</scope>
    <source>
        <strain evidence="10">CGMCC 1.12778</strain>
    </source>
</reference>
<dbReference type="PRINTS" id="PR01506">
    <property type="entry name" value="TATBPROTEIN"/>
</dbReference>
<keyword evidence="6" id="KW-0811">Translocation</keyword>
<organism evidence="9 10">
    <name type="scientific">Arthrobacter liuii</name>
    <dbReference type="NCBI Taxonomy" id="1476996"/>
    <lineage>
        <taxon>Bacteria</taxon>
        <taxon>Bacillati</taxon>
        <taxon>Actinomycetota</taxon>
        <taxon>Actinomycetes</taxon>
        <taxon>Micrococcales</taxon>
        <taxon>Micrococcaceae</taxon>
        <taxon>Arthrobacter</taxon>
    </lineage>
</organism>
<dbReference type="Pfam" id="PF02416">
    <property type="entry name" value="TatA_B_E"/>
    <property type="match status" value="1"/>
</dbReference>
<evidence type="ECO:0000256" key="6">
    <source>
        <dbReference type="ARBA" id="ARBA00023010"/>
    </source>
</evidence>
<evidence type="ECO:0000256" key="1">
    <source>
        <dbReference type="ARBA" id="ARBA00004167"/>
    </source>
</evidence>
<feature type="region of interest" description="Disordered" evidence="8">
    <location>
        <begin position="96"/>
        <end position="147"/>
    </location>
</feature>
<evidence type="ECO:0000256" key="3">
    <source>
        <dbReference type="ARBA" id="ARBA00022692"/>
    </source>
</evidence>
<dbReference type="Gene3D" id="1.20.5.3310">
    <property type="match status" value="1"/>
</dbReference>
<comment type="subcellular location">
    <subcellularLocation>
        <location evidence="1">Membrane</location>
        <topology evidence="1">Single-pass membrane protein</topology>
    </subcellularLocation>
</comment>
<gene>
    <name evidence="9" type="ORF">GCM10007170_40630</name>
</gene>
<evidence type="ECO:0000256" key="4">
    <source>
        <dbReference type="ARBA" id="ARBA00022927"/>
    </source>
</evidence>